<feature type="domain" description="DUF1553" evidence="3">
    <location>
        <begin position="335"/>
        <end position="417"/>
    </location>
</feature>
<dbReference type="InterPro" id="IPR011444">
    <property type="entry name" value="DUF1549"/>
</dbReference>
<dbReference type="EMBL" id="JACHGW010000004">
    <property type="protein sequence ID" value="MBB6052653.1"/>
    <property type="molecule type" value="Genomic_DNA"/>
</dbReference>
<dbReference type="RefSeq" id="WP_184202089.1">
    <property type="nucleotide sequence ID" value="NZ_JACHGW010000004.1"/>
</dbReference>
<dbReference type="AlphaFoldDB" id="A0A7W9W8D3"/>
<dbReference type="Pfam" id="PF07583">
    <property type="entry name" value="PSCyt2"/>
    <property type="match status" value="1"/>
</dbReference>
<feature type="chain" id="PRO_5031264785" description="DUF1553 domain-containing protein" evidence="1">
    <location>
        <begin position="22"/>
        <end position="600"/>
    </location>
</feature>
<gene>
    <name evidence="4" type="ORF">HNQ39_004474</name>
</gene>
<organism evidence="4 5">
    <name type="scientific">Armatimonas rosea</name>
    <dbReference type="NCBI Taxonomy" id="685828"/>
    <lineage>
        <taxon>Bacteria</taxon>
        <taxon>Bacillati</taxon>
        <taxon>Armatimonadota</taxon>
        <taxon>Armatimonadia</taxon>
        <taxon>Armatimonadales</taxon>
        <taxon>Armatimonadaceae</taxon>
        <taxon>Armatimonas</taxon>
    </lineage>
</organism>
<feature type="domain" description="DUF1549" evidence="2">
    <location>
        <begin position="67"/>
        <end position="262"/>
    </location>
</feature>
<dbReference type="PANTHER" id="PTHR35889:SF3">
    <property type="entry name" value="F-BOX DOMAIN-CONTAINING PROTEIN"/>
    <property type="match status" value="1"/>
</dbReference>
<keyword evidence="1" id="KW-0732">Signal</keyword>
<evidence type="ECO:0008006" key="6">
    <source>
        <dbReference type="Google" id="ProtNLM"/>
    </source>
</evidence>
<proteinExistence type="predicted"/>
<dbReference type="PANTHER" id="PTHR35889">
    <property type="entry name" value="CYCLOINULO-OLIGOSACCHARIDE FRUCTANOTRANSFERASE-RELATED"/>
    <property type="match status" value="1"/>
</dbReference>
<protein>
    <recommendedName>
        <fullName evidence="6">DUF1553 domain-containing protein</fullName>
    </recommendedName>
</protein>
<feature type="signal peptide" evidence="1">
    <location>
        <begin position="1"/>
        <end position="21"/>
    </location>
</feature>
<dbReference type="Pfam" id="PF07587">
    <property type="entry name" value="PSD1"/>
    <property type="match status" value="2"/>
</dbReference>
<name>A0A7W9W8D3_ARMRO</name>
<accession>A0A7W9W8D3</accession>
<keyword evidence="5" id="KW-1185">Reference proteome</keyword>
<dbReference type="InterPro" id="IPR022655">
    <property type="entry name" value="DUF1553"/>
</dbReference>
<dbReference type="Proteomes" id="UP000520814">
    <property type="component" value="Unassembled WGS sequence"/>
</dbReference>
<sequence>MRLAPLLLLTLLSLIPRSTGAQERVGPAWSDRRNPIVEIFGGKRLDLWSLRPLKKAPQGSTIDSLLGTTRAPLADKRTLARRLRFDLTGLPPTAGEVATFTTAETFASGLLEQHSYGEHQARLWLDVVRYSDSNGFDWDEFRPLAWRYRDYVVRSFNADKPYDRFLTEQLAGDELVAGRPKTAAEQDALLATSYLRLGPWDNSAGLFGEANRVRNALMNDLVETTGTAFLGLTLACARCHNHKTEPLAQTDFYRFRAFFEGVTFRDDLSLALAPDQEPLKALLATDGERAPAATHVLVGGDLNQPKEEVSYGFPSVLDPNPVSLVRPARPKSTGRRLTLARWIASRNNPLTARVLVNRVWKQLFGEGLVATPGDFGYAGARPANQAVLDFLASYFIESGWSVKKLQRLIVASRAYKSVHAPRRLSAEQLRDAVLATSGQLTERFGGPPIWPPLPDEVLKANPAFLDDNKEKTKGWYPSPTERQGVRSLYLVQKRTVAVPLLATFDLPDNALSCSRRTTSTVAPQALTLLNNPFLTEAALAFARRVEKHPEPDKVQVAFRLALQRSPHADERRLCEELLKKHGLSALCRALLNLNEFVYLD</sequence>
<evidence type="ECO:0000313" key="5">
    <source>
        <dbReference type="Proteomes" id="UP000520814"/>
    </source>
</evidence>
<feature type="domain" description="DUF1553" evidence="3">
    <location>
        <begin position="419"/>
        <end position="577"/>
    </location>
</feature>
<evidence type="ECO:0000259" key="3">
    <source>
        <dbReference type="Pfam" id="PF07587"/>
    </source>
</evidence>
<reference evidence="4 5" key="1">
    <citation type="submission" date="2020-08" db="EMBL/GenBank/DDBJ databases">
        <title>Genomic Encyclopedia of Type Strains, Phase IV (KMG-IV): sequencing the most valuable type-strain genomes for metagenomic binning, comparative biology and taxonomic classification.</title>
        <authorList>
            <person name="Goeker M."/>
        </authorList>
    </citation>
    <scope>NUCLEOTIDE SEQUENCE [LARGE SCALE GENOMIC DNA]</scope>
    <source>
        <strain evidence="4 5">DSM 23562</strain>
    </source>
</reference>
<comment type="caution">
    <text evidence="4">The sequence shown here is derived from an EMBL/GenBank/DDBJ whole genome shotgun (WGS) entry which is preliminary data.</text>
</comment>
<evidence type="ECO:0000256" key="1">
    <source>
        <dbReference type="SAM" id="SignalP"/>
    </source>
</evidence>
<evidence type="ECO:0000313" key="4">
    <source>
        <dbReference type="EMBL" id="MBB6052653.1"/>
    </source>
</evidence>
<evidence type="ECO:0000259" key="2">
    <source>
        <dbReference type="Pfam" id="PF07583"/>
    </source>
</evidence>